<dbReference type="InterPro" id="IPR000644">
    <property type="entry name" value="CBS_dom"/>
</dbReference>
<dbReference type="Proteomes" id="UP001163328">
    <property type="component" value="Chromosome"/>
</dbReference>
<gene>
    <name evidence="2" type="ORF">K5I29_09445</name>
</gene>
<reference evidence="2" key="1">
    <citation type="submission" date="2021-08" db="EMBL/GenBank/DDBJ databases">
        <title>Flavobacterium sp. strain CC-SYL302.</title>
        <authorList>
            <person name="Lin S.-Y."/>
            <person name="Lee T.-H."/>
            <person name="Young C.-C."/>
        </authorList>
    </citation>
    <scope>NUCLEOTIDE SEQUENCE</scope>
    <source>
        <strain evidence="2">CC-SYL302</strain>
    </source>
</reference>
<evidence type="ECO:0000259" key="1">
    <source>
        <dbReference type="Pfam" id="PF00571"/>
    </source>
</evidence>
<organism evidence="2 3">
    <name type="scientific">Flavobacterium agricola</name>
    <dbReference type="NCBI Taxonomy" id="2870839"/>
    <lineage>
        <taxon>Bacteria</taxon>
        <taxon>Pseudomonadati</taxon>
        <taxon>Bacteroidota</taxon>
        <taxon>Flavobacteriia</taxon>
        <taxon>Flavobacteriales</taxon>
        <taxon>Flavobacteriaceae</taxon>
        <taxon>Flavobacterium</taxon>
    </lineage>
</organism>
<name>A0ABY6LWN6_9FLAO</name>
<sequence length="219" mass="25192">MEGIQEYLVNDIQPLSGSDTTQKVLKIAQKHKCNHIPMVHNGVFMGCLNVEDVENASTKDSLTDFIYNLEKFFVLNTDSWFEVLQVFTKNQTNLVPVLNQNNQYIGYYELDDCIKFLAASPFFTEDGGTLVIEKEIHAYSFSEIAQIIESNNGKLLGLFISQFTDDVVQITLKTSILDLNGLLQTFRRYAYNIVSENQDDNYMNRLKKHSDYLDKYLNI</sequence>
<dbReference type="RefSeq" id="WP_264432808.1">
    <property type="nucleotide sequence ID" value="NZ_CP081495.1"/>
</dbReference>
<proteinExistence type="predicted"/>
<feature type="domain" description="CBS" evidence="1">
    <location>
        <begin position="74"/>
        <end position="118"/>
    </location>
</feature>
<protein>
    <submittedName>
        <fullName evidence="2">Acetoin utilization protein acuB</fullName>
    </submittedName>
</protein>
<accession>A0ABY6LWN6</accession>
<dbReference type="Pfam" id="PF00571">
    <property type="entry name" value="CBS"/>
    <property type="match status" value="1"/>
</dbReference>
<evidence type="ECO:0000313" key="3">
    <source>
        <dbReference type="Proteomes" id="UP001163328"/>
    </source>
</evidence>
<dbReference type="InterPro" id="IPR046342">
    <property type="entry name" value="CBS_dom_sf"/>
</dbReference>
<dbReference type="EMBL" id="CP081495">
    <property type="protein sequence ID" value="UYW00740.1"/>
    <property type="molecule type" value="Genomic_DNA"/>
</dbReference>
<evidence type="ECO:0000313" key="2">
    <source>
        <dbReference type="EMBL" id="UYW00740.1"/>
    </source>
</evidence>
<dbReference type="Gene3D" id="3.10.580.10">
    <property type="entry name" value="CBS-domain"/>
    <property type="match status" value="1"/>
</dbReference>
<dbReference type="SUPFAM" id="SSF54631">
    <property type="entry name" value="CBS-domain pair"/>
    <property type="match status" value="1"/>
</dbReference>
<keyword evidence="3" id="KW-1185">Reference proteome</keyword>